<accession>A0A1B2EPU5</accession>
<dbReference type="InterPro" id="IPR019734">
    <property type="entry name" value="TPR_rpt"/>
</dbReference>
<keyword evidence="2 3" id="KW-0802">TPR repeat</keyword>
<gene>
    <name evidence="5" type="ORF">BB934_23100</name>
</gene>
<sequence>MTGWRNMLLTPDQRGAWAMRHERYKEAADSFADPLWRGVALFRAGEFKDAAQVLAALDTAEAAYDQGNALVMLGQYDNAVGRYDRALELRPGWAEAESNRVLAKLRAERMKTTGGDTGNTDSKPDEVVFDPNKPKGEGKDDQTAGGEPMSDEAVRALWLRGVQTKPADFLRSKFAYQLQNQSTPPDGAKP</sequence>
<evidence type="ECO:0000256" key="2">
    <source>
        <dbReference type="ARBA" id="ARBA00022803"/>
    </source>
</evidence>
<evidence type="ECO:0000313" key="5">
    <source>
        <dbReference type="EMBL" id="ANY82003.1"/>
    </source>
</evidence>
<dbReference type="KEGG" id="moc:BB934_23100"/>
<proteinExistence type="predicted"/>
<feature type="compositionally biased region" description="Basic and acidic residues" evidence="4">
    <location>
        <begin position="122"/>
        <end position="142"/>
    </location>
</feature>
<organism evidence="5">
    <name type="scientific">Microvirga ossetica</name>
    <dbReference type="NCBI Taxonomy" id="1882682"/>
    <lineage>
        <taxon>Bacteria</taxon>
        <taxon>Pseudomonadati</taxon>
        <taxon>Pseudomonadota</taxon>
        <taxon>Alphaproteobacteria</taxon>
        <taxon>Hyphomicrobiales</taxon>
        <taxon>Methylobacteriaceae</taxon>
        <taxon>Microvirga</taxon>
    </lineage>
</organism>
<dbReference type="SUPFAM" id="SSF48452">
    <property type="entry name" value="TPR-like"/>
    <property type="match status" value="1"/>
</dbReference>
<dbReference type="SMART" id="SM00028">
    <property type="entry name" value="TPR"/>
    <property type="match status" value="1"/>
</dbReference>
<dbReference type="AlphaFoldDB" id="A0A1B2EPU5"/>
<dbReference type="Gene3D" id="1.25.40.10">
    <property type="entry name" value="Tetratricopeptide repeat domain"/>
    <property type="match status" value="1"/>
</dbReference>
<evidence type="ECO:0000256" key="4">
    <source>
        <dbReference type="SAM" id="MobiDB-lite"/>
    </source>
</evidence>
<feature type="region of interest" description="Disordered" evidence="4">
    <location>
        <begin position="110"/>
        <end position="152"/>
    </location>
</feature>
<dbReference type="InterPro" id="IPR011990">
    <property type="entry name" value="TPR-like_helical_dom_sf"/>
</dbReference>
<dbReference type="InterPro" id="IPR013105">
    <property type="entry name" value="TPR_2"/>
</dbReference>
<dbReference type="PROSITE" id="PS50005">
    <property type="entry name" value="TPR"/>
    <property type="match status" value="1"/>
</dbReference>
<dbReference type="Pfam" id="PF07719">
    <property type="entry name" value="TPR_2"/>
    <property type="match status" value="1"/>
</dbReference>
<evidence type="ECO:0000256" key="3">
    <source>
        <dbReference type="PROSITE-ProRule" id="PRU00339"/>
    </source>
</evidence>
<evidence type="ECO:0000256" key="1">
    <source>
        <dbReference type="ARBA" id="ARBA00022737"/>
    </source>
</evidence>
<reference evidence="5" key="1">
    <citation type="submission" date="2016-07" db="EMBL/GenBank/DDBJ databases">
        <title>Microvirga ossetica sp. nov. a new species of rhizobia isolated from root nodules of the legume species Vicia alpestris Steven originated from North Ossetia region in the Caucasus.</title>
        <authorList>
            <person name="Safronova V.I."/>
            <person name="Kuznetsova I.G."/>
            <person name="Sazanova A.L."/>
            <person name="Belimov A."/>
            <person name="Andronov E."/>
            <person name="Osledkin Y.S."/>
            <person name="Onishchuk O.P."/>
            <person name="Kurchak O.N."/>
            <person name="Shaposhnikov A.I."/>
            <person name="Willems A."/>
            <person name="Tikhonovich I.A."/>
        </authorList>
    </citation>
    <scope>NUCLEOTIDE SEQUENCE [LARGE SCALE GENOMIC DNA]</scope>
    <source>
        <strain evidence="5">V5/3M</strain>
    </source>
</reference>
<dbReference type="PROSITE" id="PS50293">
    <property type="entry name" value="TPR_REGION"/>
    <property type="match status" value="1"/>
</dbReference>
<dbReference type="EMBL" id="CP016616">
    <property type="protein sequence ID" value="ANY82003.1"/>
    <property type="molecule type" value="Genomic_DNA"/>
</dbReference>
<feature type="repeat" description="TPR" evidence="3">
    <location>
        <begin position="60"/>
        <end position="93"/>
    </location>
</feature>
<keyword evidence="1" id="KW-0677">Repeat</keyword>
<protein>
    <submittedName>
        <fullName evidence="5">Uncharacterized protein</fullName>
    </submittedName>
</protein>
<name>A0A1B2EPU5_9HYPH</name>